<evidence type="ECO:0000256" key="9">
    <source>
        <dbReference type="HAMAP-Rule" id="MF_00336"/>
    </source>
</evidence>
<dbReference type="Pfam" id="PF13500">
    <property type="entry name" value="AAA_26"/>
    <property type="match status" value="1"/>
</dbReference>
<dbReference type="GO" id="GO:0009102">
    <property type="term" value="P:biotin biosynthetic process"/>
    <property type="evidence" value="ECO:0007669"/>
    <property type="project" value="UniProtKB-UniRule"/>
</dbReference>
<dbReference type="EMBL" id="BDQK01000001">
    <property type="protein sequence ID" value="GBF79131.1"/>
    <property type="molecule type" value="Genomic_DNA"/>
</dbReference>
<keyword evidence="3 9" id="KW-0479">Metal-binding</keyword>
<protein>
    <recommendedName>
        <fullName evidence="9">ATP-dependent dethiobiotin synthetase BioD</fullName>
        <ecNumber evidence="9">6.3.3.3</ecNumber>
    </recommendedName>
    <alternativeName>
        <fullName evidence="9">DTB synthetase</fullName>
        <shortName evidence="9">DTBS</shortName>
    </alternativeName>
    <alternativeName>
        <fullName evidence="9">Dethiobiotin synthase</fullName>
    </alternativeName>
</protein>
<evidence type="ECO:0000256" key="5">
    <source>
        <dbReference type="ARBA" id="ARBA00022756"/>
    </source>
</evidence>
<dbReference type="OrthoDB" id="9802097at2"/>
<comment type="subcellular location">
    <subcellularLocation>
        <location evidence="9">Cytoplasm</location>
    </subcellularLocation>
</comment>
<comment type="similarity">
    <text evidence="9">Belongs to the dethiobiotin synthetase family.</text>
</comment>
<dbReference type="GO" id="GO:0004141">
    <property type="term" value="F:dethiobiotin synthase activity"/>
    <property type="evidence" value="ECO:0007669"/>
    <property type="project" value="UniProtKB-UniRule"/>
</dbReference>
<organism evidence="10 11">
    <name type="scientific">Aphanothece sacrum FPU1</name>
    <dbReference type="NCBI Taxonomy" id="1920663"/>
    <lineage>
        <taxon>Bacteria</taxon>
        <taxon>Bacillati</taxon>
        <taxon>Cyanobacteriota</taxon>
        <taxon>Cyanophyceae</taxon>
        <taxon>Oscillatoriophycideae</taxon>
        <taxon>Chroococcales</taxon>
        <taxon>Aphanothecaceae</taxon>
        <taxon>Aphanothece</taxon>
    </lineage>
</organism>
<proteinExistence type="inferred from homology"/>
<evidence type="ECO:0000256" key="1">
    <source>
        <dbReference type="ARBA" id="ARBA00022490"/>
    </source>
</evidence>
<dbReference type="AlphaFoldDB" id="A0A401ID12"/>
<keyword evidence="4 9" id="KW-0547">Nucleotide-binding</keyword>
<feature type="binding site" evidence="9">
    <location>
        <begin position="108"/>
        <end position="111"/>
    </location>
    <ligand>
        <name>ATP</name>
        <dbReference type="ChEBI" id="CHEBI:30616"/>
    </ligand>
</feature>
<feature type="binding site" evidence="9">
    <location>
        <position position="47"/>
    </location>
    <ligand>
        <name>Mg(2+)</name>
        <dbReference type="ChEBI" id="CHEBI:18420"/>
    </ligand>
</feature>
<evidence type="ECO:0000256" key="2">
    <source>
        <dbReference type="ARBA" id="ARBA00022598"/>
    </source>
</evidence>
<dbReference type="SUPFAM" id="SSF52540">
    <property type="entry name" value="P-loop containing nucleoside triphosphate hydrolases"/>
    <property type="match status" value="1"/>
</dbReference>
<dbReference type="PANTHER" id="PTHR43210:SF2">
    <property type="entry name" value="ATP-DEPENDENT DETHIOBIOTIN SYNTHETASE BIOD 2"/>
    <property type="match status" value="1"/>
</dbReference>
<feature type="binding site" evidence="9">
    <location>
        <begin position="200"/>
        <end position="202"/>
    </location>
    <ligand>
        <name>ATP</name>
        <dbReference type="ChEBI" id="CHEBI:30616"/>
    </ligand>
</feature>
<evidence type="ECO:0000256" key="8">
    <source>
        <dbReference type="ARBA" id="ARBA00047386"/>
    </source>
</evidence>
<reference evidence="11" key="1">
    <citation type="submission" date="2017-05" db="EMBL/GenBank/DDBJ databases">
        <title>Physiological properties and genetic analysis related to exopolysaccharide production of fresh-water unicellular cyanobacterium Aphanothece sacrum, Suizenji Nori, that has been cultured as a food source in Japan.</title>
        <authorList>
            <person name="Kanesaki Y."/>
            <person name="Yoshikawa S."/>
            <person name="Ohki K."/>
        </authorList>
    </citation>
    <scope>NUCLEOTIDE SEQUENCE [LARGE SCALE GENOMIC DNA]</scope>
    <source>
        <strain evidence="11">FPU1</strain>
    </source>
</reference>
<keyword evidence="7 9" id="KW-0460">Magnesium</keyword>
<dbReference type="PIRSF" id="PIRSF006755">
    <property type="entry name" value="DTB_synth"/>
    <property type="match status" value="1"/>
</dbReference>
<dbReference type="InterPro" id="IPR027417">
    <property type="entry name" value="P-loop_NTPase"/>
</dbReference>
<gene>
    <name evidence="9" type="primary">bioD</name>
    <name evidence="10" type="ORF">AsFPU1_0523</name>
</gene>
<comment type="catalytic activity">
    <reaction evidence="8">
        <text>(7R,8S)-8-amino-7-(carboxyamino)nonanoate + ATP = (4R,5S)-dethiobiotin + ADP + phosphate + H(+)</text>
        <dbReference type="Rhea" id="RHEA:63684"/>
        <dbReference type="ChEBI" id="CHEBI:15378"/>
        <dbReference type="ChEBI" id="CHEBI:30616"/>
        <dbReference type="ChEBI" id="CHEBI:43474"/>
        <dbReference type="ChEBI" id="CHEBI:149470"/>
        <dbReference type="ChEBI" id="CHEBI:149473"/>
        <dbReference type="ChEBI" id="CHEBI:456216"/>
    </reaction>
</comment>
<comment type="caution">
    <text evidence="10">The sequence shown here is derived from an EMBL/GenBank/DDBJ whole genome shotgun (WGS) entry which is preliminary data.</text>
</comment>
<feature type="binding site" evidence="9">
    <location>
        <begin position="168"/>
        <end position="169"/>
    </location>
    <ligand>
        <name>ATP</name>
        <dbReference type="ChEBI" id="CHEBI:30616"/>
    </ligand>
</feature>
<evidence type="ECO:0000313" key="10">
    <source>
        <dbReference type="EMBL" id="GBF79131.1"/>
    </source>
</evidence>
<dbReference type="CDD" id="cd03109">
    <property type="entry name" value="DTBS"/>
    <property type="match status" value="1"/>
</dbReference>
<evidence type="ECO:0000256" key="7">
    <source>
        <dbReference type="ARBA" id="ARBA00022842"/>
    </source>
</evidence>
<dbReference type="RefSeq" id="WP_124977308.1">
    <property type="nucleotide sequence ID" value="NZ_BDQK01000001.1"/>
</dbReference>
<evidence type="ECO:0000256" key="3">
    <source>
        <dbReference type="ARBA" id="ARBA00022723"/>
    </source>
</evidence>
<comment type="cofactor">
    <cofactor evidence="9">
        <name>Mg(2+)</name>
        <dbReference type="ChEBI" id="CHEBI:18420"/>
    </cofactor>
</comment>
<dbReference type="GO" id="GO:0000287">
    <property type="term" value="F:magnesium ion binding"/>
    <property type="evidence" value="ECO:0007669"/>
    <property type="project" value="UniProtKB-UniRule"/>
</dbReference>
<keyword evidence="1 9" id="KW-0963">Cytoplasm</keyword>
<comment type="pathway">
    <text evidence="9">Cofactor biosynthesis; biotin biosynthesis; biotin from 7,8-diaminononanoate: step 1/2.</text>
</comment>
<comment type="catalytic activity">
    <reaction evidence="9">
        <text>(7R,8S)-7,8-diammoniononanoate + CO2 + ATP = (4R,5S)-dethiobiotin + ADP + phosphate + 3 H(+)</text>
        <dbReference type="Rhea" id="RHEA:15805"/>
        <dbReference type="ChEBI" id="CHEBI:15378"/>
        <dbReference type="ChEBI" id="CHEBI:16526"/>
        <dbReference type="ChEBI" id="CHEBI:30616"/>
        <dbReference type="ChEBI" id="CHEBI:43474"/>
        <dbReference type="ChEBI" id="CHEBI:149469"/>
        <dbReference type="ChEBI" id="CHEBI:149473"/>
        <dbReference type="ChEBI" id="CHEBI:456216"/>
        <dbReference type="EC" id="6.3.3.3"/>
    </reaction>
</comment>
<keyword evidence="11" id="KW-1185">Reference proteome</keyword>
<feature type="binding site" evidence="9">
    <location>
        <begin position="12"/>
        <end position="17"/>
    </location>
    <ligand>
        <name>ATP</name>
        <dbReference type="ChEBI" id="CHEBI:30616"/>
    </ligand>
</feature>
<evidence type="ECO:0000256" key="4">
    <source>
        <dbReference type="ARBA" id="ARBA00022741"/>
    </source>
</evidence>
<dbReference type="EC" id="6.3.3.3" evidence="9"/>
<feature type="binding site" evidence="9">
    <location>
        <position position="43"/>
    </location>
    <ligand>
        <name>substrate</name>
    </ligand>
</feature>
<name>A0A401ID12_APHSA</name>
<dbReference type="InterPro" id="IPR004472">
    <property type="entry name" value="DTB_synth_BioD"/>
</dbReference>
<dbReference type="Gene3D" id="3.40.50.300">
    <property type="entry name" value="P-loop containing nucleotide triphosphate hydrolases"/>
    <property type="match status" value="1"/>
</dbReference>
<feature type="binding site" evidence="9">
    <location>
        <position position="47"/>
    </location>
    <ligand>
        <name>ATP</name>
        <dbReference type="ChEBI" id="CHEBI:30616"/>
    </ligand>
</feature>
<dbReference type="GO" id="GO:0005829">
    <property type="term" value="C:cytosol"/>
    <property type="evidence" value="ECO:0007669"/>
    <property type="project" value="TreeGrafter"/>
</dbReference>
<comment type="caution">
    <text evidence="9">Lacks conserved residue(s) required for the propagation of feature annotation.</text>
</comment>
<comment type="subunit">
    <text evidence="9">Homodimer.</text>
</comment>
<keyword evidence="2 9" id="KW-0436">Ligase</keyword>
<keyword evidence="5 9" id="KW-0093">Biotin biosynthesis</keyword>
<dbReference type="PANTHER" id="PTHR43210">
    <property type="entry name" value="DETHIOBIOTIN SYNTHETASE"/>
    <property type="match status" value="1"/>
</dbReference>
<evidence type="ECO:0000256" key="6">
    <source>
        <dbReference type="ARBA" id="ARBA00022840"/>
    </source>
</evidence>
<dbReference type="HAMAP" id="MF_00336">
    <property type="entry name" value="BioD"/>
    <property type="match status" value="1"/>
</dbReference>
<accession>A0A401ID12</accession>
<comment type="function">
    <text evidence="9">Catalyzes a mechanistically unusual reaction, the ATP-dependent insertion of CO2 between the N7 and N8 nitrogen atoms of 7,8-diaminopelargonic acid (DAPA, also called 7,8-diammoniononanoate) to form a ureido ring.</text>
</comment>
<dbReference type="NCBIfam" id="TIGR00347">
    <property type="entry name" value="bioD"/>
    <property type="match status" value="1"/>
</dbReference>
<dbReference type="Proteomes" id="UP000287247">
    <property type="component" value="Unassembled WGS sequence"/>
</dbReference>
<dbReference type="GO" id="GO:0005524">
    <property type="term" value="F:ATP binding"/>
    <property type="evidence" value="ECO:0007669"/>
    <property type="project" value="UniProtKB-UniRule"/>
</dbReference>
<keyword evidence="6 9" id="KW-0067">ATP-binding</keyword>
<sequence length="224" mass="24275">MKTLCIVGTDTEVGKTVLTTAIAAYSQVYYPQRSVGIMKLLQTGVGDREHYQQMFGSYASIEVVAPLVFSTPVAPPIAAEREELPIPLAQVWQALCSLQQTKDLVLVEGLGGLGSPVTWELTVADIAGEWRLPTVLVVPVKLGAIAQAVANVALARQTKVNLKGIILSCINPISDQELVDWAPKELIQSLTYVPVVGILPYLQDLLDVNKLAHITSNLDLEMLF</sequence>
<dbReference type="UniPathway" id="UPA00078">
    <property type="reaction ID" value="UER00161"/>
</dbReference>
<evidence type="ECO:0000313" key="11">
    <source>
        <dbReference type="Proteomes" id="UP000287247"/>
    </source>
</evidence>
<feature type="binding site" evidence="9">
    <location>
        <position position="16"/>
    </location>
    <ligand>
        <name>Mg(2+)</name>
        <dbReference type="ChEBI" id="CHEBI:18420"/>
    </ligand>
</feature>
<feature type="active site" evidence="9">
    <location>
        <position position="39"/>
    </location>
</feature>
<feature type="binding site" evidence="9">
    <location>
        <position position="108"/>
    </location>
    <ligand>
        <name>Mg(2+)</name>
        <dbReference type="ChEBI" id="CHEBI:18420"/>
    </ligand>
</feature>